<dbReference type="CDD" id="cd05402">
    <property type="entry name" value="NT_PAP_TUTase"/>
    <property type="match status" value="1"/>
</dbReference>
<name>A0A7S1IHY3_9EUGL</name>
<dbReference type="GO" id="GO:0031499">
    <property type="term" value="C:TRAMP complex"/>
    <property type="evidence" value="ECO:0007669"/>
    <property type="project" value="TreeGrafter"/>
</dbReference>
<gene>
    <name evidence="2" type="ORF">EGYM00392_LOCUS24239</name>
</gene>
<dbReference type="Gene3D" id="3.30.460.10">
    <property type="entry name" value="Beta Polymerase, domain 2"/>
    <property type="match status" value="1"/>
</dbReference>
<dbReference type="GO" id="GO:0043634">
    <property type="term" value="P:polyadenylation-dependent ncRNA catabolic process"/>
    <property type="evidence" value="ECO:0007669"/>
    <property type="project" value="TreeGrafter"/>
</dbReference>
<protein>
    <recommendedName>
        <fullName evidence="1">Poly(A) RNA polymerase mitochondrial-like central palm domain-containing protein</fullName>
    </recommendedName>
</protein>
<dbReference type="PANTHER" id="PTHR23092:SF15">
    <property type="entry name" value="INACTIVE NON-CANONICAL POLY(A) RNA POLYMERASE PROTEIN TRF4-2-RELATED"/>
    <property type="match status" value="1"/>
</dbReference>
<dbReference type="Gene3D" id="1.10.1410.10">
    <property type="match status" value="1"/>
</dbReference>
<reference evidence="2" key="1">
    <citation type="submission" date="2021-01" db="EMBL/GenBank/DDBJ databases">
        <authorList>
            <person name="Corre E."/>
            <person name="Pelletier E."/>
            <person name="Niang G."/>
            <person name="Scheremetjew M."/>
            <person name="Finn R."/>
            <person name="Kale V."/>
            <person name="Holt S."/>
            <person name="Cochrane G."/>
            <person name="Meng A."/>
            <person name="Brown T."/>
            <person name="Cohen L."/>
        </authorList>
    </citation>
    <scope>NUCLEOTIDE SEQUENCE</scope>
    <source>
        <strain evidence="2">NIES-381</strain>
    </source>
</reference>
<evidence type="ECO:0000259" key="1">
    <source>
        <dbReference type="Pfam" id="PF22600"/>
    </source>
</evidence>
<proteinExistence type="predicted"/>
<dbReference type="GO" id="GO:0005730">
    <property type="term" value="C:nucleolus"/>
    <property type="evidence" value="ECO:0007669"/>
    <property type="project" value="TreeGrafter"/>
</dbReference>
<dbReference type="InterPro" id="IPR054708">
    <property type="entry name" value="MTPAP-like_central"/>
</dbReference>
<dbReference type="InterPro" id="IPR045862">
    <property type="entry name" value="Trf4-like"/>
</dbReference>
<sequence>MTRGTTPSCAMDSVPIWLHSKELRRASPRKLGAGSRSPGFGPEFLRTLGEEIQAFAEWVPPTPRELEEREAFVERVRDIVVKLWPTSTVQVFGSSETGLALPDSDVDIVIDGLNDSNRPKCNFHLHELSEALQQHGMTNLRVLSHAKVPLIKFIDPGTNLCGDISFSVPNAAASVQLVKKYLSEHAVAKPLILVLKTLLRQNGLNLVHTGGLSSYAVTLLVISYLRATEKESSALHEVDCMVLGKAFVGFVKYFAATDLRNHIFTPGKENPVTISMGGIYPHRPVHQFVLEDPLDCTNDICRGSYQKGHVQTLMWYSLQALSQYPTYGYGVIPSILSSIINPRDFVFLSRHVGEDDGASSGSTDDERGE</sequence>
<dbReference type="SUPFAM" id="SSF81301">
    <property type="entry name" value="Nucleotidyltransferase"/>
    <property type="match status" value="1"/>
</dbReference>
<dbReference type="PANTHER" id="PTHR23092">
    <property type="entry name" value="POLY(A) RNA POLYMERASE"/>
    <property type="match status" value="1"/>
</dbReference>
<evidence type="ECO:0000313" key="2">
    <source>
        <dbReference type="EMBL" id="CAD9013137.1"/>
    </source>
</evidence>
<dbReference type="Pfam" id="PF22600">
    <property type="entry name" value="MTPAP-like_central"/>
    <property type="match status" value="1"/>
</dbReference>
<dbReference type="EMBL" id="HBGA01065164">
    <property type="protein sequence ID" value="CAD9013137.1"/>
    <property type="molecule type" value="Transcribed_RNA"/>
</dbReference>
<dbReference type="AlphaFoldDB" id="A0A7S1IHY3"/>
<dbReference type="GO" id="GO:0005739">
    <property type="term" value="C:mitochondrion"/>
    <property type="evidence" value="ECO:0007669"/>
    <property type="project" value="UniProtKB-ARBA"/>
</dbReference>
<dbReference type="InterPro" id="IPR043519">
    <property type="entry name" value="NT_sf"/>
</dbReference>
<organism evidence="2">
    <name type="scientific">Eutreptiella gymnastica</name>
    <dbReference type="NCBI Taxonomy" id="73025"/>
    <lineage>
        <taxon>Eukaryota</taxon>
        <taxon>Discoba</taxon>
        <taxon>Euglenozoa</taxon>
        <taxon>Euglenida</taxon>
        <taxon>Spirocuta</taxon>
        <taxon>Euglenophyceae</taxon>
        <taxon>Eutreptiales</taxon>
        <taxon>Eutreptiaceae</taxon>
        <taxon>Eutreptiella</taxon>
    </lineage>
</organism>
<dbReference type="GO" id="GO:0003729">
    <property type="term" value="F:mRNA binding"/>
    <property type="evidence" value="ECO:0007669"/>
    <property type="project" value="TreeGrafter"/>
</dbReference>
<feature type="domain" description="Poly(A) RNA polymerase mitochondrial-like central palm" evidence="1">
    <location>
        <begin position="49"/>
        <end position="182"/>
    </location>
</feature>
<dbReference type="GO" id="GO:1990817">
    <property type="term" value="F:poly(A) RNA polymerase activity"/>
    <property type="evidence" value="ECO:0007669"/>
    <property type="project" value="InterPro"/>
</dbReference>
<dbReference type="SUPFAM" id="SSF81631">
    <property type="entry name" value="PAP/OAS1 substrate-binding domain"/>
    <property type="match status" value="1"/>
</dbReference>
<dbReference type="GO" id="GO:0031123">
    <property type="term" value="P:RNA 3'-end processing"/>
    <property type="evidence" value="ECO:0007669"/>
    <property type="project" value="TreeGrafter"/>
</dbReference>
<accession>A0A7S1IHY3</accession>